<dbReference type="VEuPathDB" id="FungiDB:PSHT_10376"/>
<reference evidence="2" key="2">
    <citation type="journal article" date="2018" name="BMC Genomics">
        <title>Genomic insights into host adaptation between the wheat stripe rust pathogen (Puccinia striiformis f. sp. tritici) and the barley stripe rust pathogen (Puccinia striiformis f. sp. hordei).</title>
        <authorList>
            <person name="Xia C."/>
            <person name="Wang M."/>
            <person name="Yin C."/>
            <person name="Cornejo O.E."/>
            <person name="Hulbert S.H."/>
            <person name="Chen X."/>
        </authorList>
    </citation>
    <scope>NUCLEOTIDE SEQUENCE [LARGE SCALE GENOMIC DNA]</scope>
    <source>
        <strain evidence="2">93TX-2</strain>
    </source>
</reference>
<organism evidence="1 2">
    <name type="scientific">Puccinia striiformis</name>
    <dbReference type="NCBI Taxonomy" id="27350"/>
    <lineage>
        <taxon>Eukaryota</taxon>
        <taxon>Fungi</taxon>
        <taxon>Dikarya</taxon>
        <taxon>Basidiomycota</taxon>
        <taxon>Pucciniomycotina</taxon>
        <taxon>Pucciniomycetes</taxon>
        <taxon>Pucciniales</taxon>
        <taxon>Pucciniaceae</taxon>
        <taxon>Puccinia</taxon>
    </lineage>
</organism>
<reference evidence="2" key="3">
    <citation type="journal article" date="2018" name="Mol. Plant Microbe Interact.">
        <title>Genome sequence resources for the wheat stripe rust pathogen (Puccinia striiformis f. sp. tritici) and the barley stripe rust pathogen (Puccinia striiformis f. sp. hordei).</title>
        <authorList>
            <person name="Xia C."/>
            <person name="Wang M."/>
            <person name="Yin C."/>
            <person name="Cornejo O.E."/>
            <person name="Hulbert S.H."/>
            <person name="Chen X."/>
        </authorList>
    </citation>
    <scope>NUCLEOTIDE SEQUENCE [LARGE SCALE GENOMIC DNA]</scope>
    <source>
        <strain evidence="2">93TX-2</strain>
    </source>
</reference>
<evidence type="ECO:0000313" key="1">
    <source>
        <dbReference type="EMBL" id="POW06409.1"/>
    </source>
</evidence>
<dbReference type="EMBL" id="PKSM01000159">
    <property type="protein sequence ID" value="POW06409.1"/>
    <property type="molecule type" value="Genomic_DNA"/>
</dbReference>
<evidence type="ECO:0000313" key="2">
    <source>
        <dbReference type="Proteomes" id="UP000238274"/>
    </source>
</evidence>
<accession>A0A2S4VA52</accession>
<dbReference type="AlphaFoldDB" id="A0A2S4VA52"/>
<keyword evidence="2" id="KW-1185">Reference proteome</keyword>
<protein>
    <submittedName>
        <fullName evidence="1">Uncharacterized protein</fullName>
    </submittedName>
</protein>
<comment type="caution">
    <text evidence="1">The sequence shown here is derived from an EMBL/GenBank/DDBJ whole genome shotgun (WGS) entry which is preliminary data.</text>
</comment>
<proteinExistence type="predicted"/>
<gene>
    <name evidence="1" type="ORF">PSHT_10376</name>
</gene>
<name>A0A2S4VA52_9BASI</name>
<reference evidence="1 2" key="1">
    <citation type="submission" date="2017-12" db="EMBL/GenBank/DDBJ databases">
        <title>Gene loss provides genomic basis for host adaptation in cereal stripe rust fungi.</title>
        <authorList>
            <person name="Xia C."/>
        </authorList>
    </citation>
    <scope>NUCLEOTIDE SEQUENCE [LARGE SCALE GENOMIC DNA]</scope>
    <source>
        <strain evidence="1 2">93TX-2</strain>
    </source>
</reference>
<sequence>MILLKLLAPRLTSSITLPDFRSSLISKDSGDITDFFAPTFKIAAVEMLNSNRLPKFHHNRNCQITTGRAIVKPQARSCKM</sequence>
<dbReference type="Proteomes" id="UP000238274">
    <property type="component" value="Unassembled WGS sequence"/>
</dbReference>